<dbReference type="Proteomes" id="UP000306552">
    <property type="component" value="Unassembled WGS sequence"/>
</dbReference>
<protein>
    <submittedName>
        <fullName evidence="5">OmpH family outer membrane protein</fullName>
    </submittedName>
</protein>
<dbReference type="AlphaFoldDB" id="A0A4U5TQ52"/>
<keyword evidence="3" id="KW-0175">Coiled coil</keyword>
<name>A0A4U5TQ52_9FLAO</name>
<dbReference type="EMBL" id="SWMU01000006">
    <property type="protein sequence ID" value="TKS55464.1"/>
    <property type="molecule type" value="Genomic_DNA"/>
</dbReference>
<dbReference type="GO" id="GO:0005829">
    <property type="term" value="C:cytosol"/>
    <property type="evidence" value="ECO:0007669"/>
    <property type="project" value="TreeGrafter"/>
</dbReference>
<dbReference type="Pfam" id="PF03938">
    <property type="entry name" value="OmpH"/>
    <property type="match status" value="1"/>
</dbReference>
<evidence type="ECO:0000256" key="3">
    <source>
        <dbReference type="SAM" id="Coils"/>
    </source>
</evidence>
<dbReference type="SMART" id="SM00935">
    <property type="entry name" value="OmpH"/>
    <property type="match status" value="1"/>
</dbReference>
<organism evidence="5 6">
    <name type="scientific">Mesohalobacter halotolerans</name>
    <dbReference type="NCBI Taxonomy" id="1883405"/>
    <lineage>
        <taxon>Bacteria</taxon>
        <taxon>Pseudomonadati</taxon>
        <taxon>Bacteroidota</taxon>
        <taxon>Flavobacteriia</taxon>
        <taxon>Flavobacteriales</taxon>
        <taxon>Flavobacteriaceae</taxon>
        <taxon>Mesohalobacter</taxon>
    </lineage>
</organism>
<evidence type="ECO:0000256" key="1">
    <source>
        <dbReference type="ARBA" id="ARBA00009091"/>
    </source>
</evidence>
<evidence type="ECO:0000256" key="2">
    <source>
        <dbReference type="ARBA" id="ARBA00022729"/>
    </source>
</evidence>
<dbReference type="PANTHER" id="PTHR35089">
    <property type="entry name" value="CHAPERONE PROTEIN SKP"/>
    <property type="match status" value="1"/>
</dbReference>
<dbReference type="Gene3D" id="3.30.910.20">
    <property type="entry name" value="Skp domain"/>
    <property type="match status" value="1"/>
</dbReference>
<dbReference type="SUPFAM" id="SSF111384">
    <property type="entry name" value="OmpH-like"/>
    <property type="match status" value="1"/>
</dbReference>
<keyword evidence="6" id="KW-1185">Reference proteome</keyword>
<feature type="region of interest" description="Disordered" evidence="4">
    <location>
        <begin position="181"/>
        <end position="275"/>
    </location>
</feature>
<dbReference type="GO" id="GO:0050821">
    <property type="term" value="P:protein stabilization"/>
    <property type="evidence" value="ECO:0007669"/>
    <property type="project" value="TreeGrafter"/>
</dbReference>
<sequence>MFNSKLSFNNKIFGLFLIILIFFSFQVQRGLSIGYIDMEYILDNIPEYRQASQMLEQKIQDWKGEIAIKQTEIDNLKEQLENERPLLTPELIEEKEDEIAYLQEQLLKYQEAKFGASGEFIVQKRQLIQPIEDQVFNAVQEIGRVRNYDFIFENSAEALMLFSAERHDISDRVLKMINRSARSERRDEKEKEKNPLDEMKDEPYKSVKDAKEDKAKEEEREKEISERERKRDSIREARKRIRDSIRNARQEAFEKRREEAQRRRDSIRKARENKK</sequence>
<reference evidence="5 6" key="1">
    <citation type="submission" date="2019-04" db="EMBL/GenBank/DDBJ databases">
        <title>Psychroflexus halotolerans sp. nov., isolated from a marine solar saltern.</title>
        <authorList>
            <person name="Feng X."/>
        </authorList>
    </citation>
    <scope>NUCLEOTIDE SEQUENCE [LARGE SCALE GENOMIC DNA]</scope>
    <source>
        <strain evidence="5 6">WDS2C27</strain>
    </source>
</reference>
<dbReference type="RefSeq" id="WP_138932834.1">
    <property type="nucleotide sequence ID" value="NZ_SWMU01000006.1"/>
</dbReference>
<feature type="coiled-coil region" evidence="3">
    <location>
        <begin position="59"/>
        <end position="112"/>
    </location>
</feature>
<gene>
    <name evidence="5" type="ORF">FCN74_11920</name>
</gene>
<dbReference type="GO" id="GO:0051082">
    <property type="term" value="F:unfolded protein binding"/>
    <property type="evidence" value="ECO:0007669"/>
    <property type="project" value="InterPro"/>
</dbReference>
<evidence type="ECO:0000313" key="5">
    <source>
        <dbReference type="EMBL" id="TKS55464.1"/>
    </source>
</evidence>
<dbReference type="OrthoDB" id="9788552at2"/>
<keyword evidence="2" id="KW-0732">Signal</keyword>
<dbReference type="PANTHER" id="PTHR35089:SF1">
    <property type="entry name" value="CHAPERONE PROTEIN SKP"/>
    <property type="match status" value="1"/>
</dbReference>
<dbReference type="InterPro" id="IPR005632">
    <property type="entry name" value="Chaperone_Skp"/>
</dbReference>
<comment type="similarity">
    <text evidence="1">Belongs to the Skp family.</text>
</comment>
<evidence type="ECO:0000256" key="4">
    <source>
        <dbReference type="SAM" id="MobiDB-lite"/>
    </source>
</evidence>
<evidence type="ECO:0000313" key="6">
    <source>
        <dbReference type="Proteomes" id="UP000306552"/>
    </source>
</evidence>
<comment type="caution">
    <text evidence="5">The sequence shown here is derived from an EMBL/GenBank/DDBJ whole genome shotgun (WGS) entry which is preliminary data.</text>
</comment>
<proteinExistence type="inferred from homology"/>
<accession>A0A4U5TQ52</accession>
<dbReference type="InterPro" id="IPR024930">
    <property type="entry name" value="Skp_dom_sf"/>
</dbReference>